<dbReference type="Proteomes" id="UP000003107">
    <property type="component" value="Unassembled WGS sequence"/>
</dbReference>
<organism evidence="1 2">
    <name type="scientific">Campylobacter showae RM3277</name>
    <dbReference type="NCBI Taxonomy" id="553219"/>
    <lineage>
        <taxon>Bacteria</taxon>
        <taxon>Pseudomonadati</taxon>
        <taxon>Campylobacterota</taxon>
        <taxon>Epsilonproteobacteria</taxon>
        <taxon>Campylobacterales</taxon>
        <taxon>Campylobacteraceae</taxon>
        <taxon>Campylobacter</taxon>
    </lineage>
</organism>
<comment type="caution">
    <text evidence="1">The sequence shown here is derived from an EMBL/GenBank/DDBJ whole genome shotgun (WGS) entry which is preliminary data.</text>
</comment>
<dbReference type="GeneID" id="60990273"/>
<sequence length="207" mass="24150">MTKKHCGRTEQRRQESLNEYVDGIMQTNSRVDVIRVDLYYRQENRDDVTLESFHNDINHLYTNKRGNTLFKNSKGYIIKMEQGDSGYNHLHAHVVIFMDRQNTREQTTPKTAERLCDYWNNNITKGKGCSHNCNLGKYKNNGLGRICYNDKIKIQTLKDNVLSYLCKGEQNIAGKDGKSFRALRRGLMPKQNNKGRPRKHSKINSSY</sequence>
<keyword evidence="2" id="KW-1185">Reference proteome</keyword>
<name>C6RFJ6_9BACT</name>
<evidence type="ECO:0008006" key="3">
    <source>
        <dbReference type="Google" id="ProtNLM"/>
    </source>
</evidence>
<protein>
    <recommendedName>
        <fullName evidence="3">Inovirus Gp2 family protein</fullName>
    </recommendedName>
</protein>
<dbReference type="RefSeq" id="WP_002948078.1">
    <property type="nucleotide sequence ID" value="NZ_ACVQ01000017.1"/>
</dbReference>
<dbReference type="eggNOG" id="ENOG5033357">
    <property type="taxonomic scope" value="Bacteria"/>
</dbReference>
<reference evidence="1 2" key="1">
    <citation type="submission" date="2009-07" db="EMBL/GenBank/DDBJ databases">
        <authorList>
            <person name="Madupu R."/>
            <person name="Sebastian Y."/>
            <person name="Durkin A.S."/>
            <person name="Torralba M."/>
            <person name="Methe B."/>
            <person name="Sutton G.G."/>
            <person name="Strausberg R.L."/>
            <person name="Nelson K.E."/>
        </authorList>
    </citation>
    <scope>NUCLEOTIDE SEQUENCE [LARGE SCALE GENOMIC DNA]</scope>
    <source>
        <strain evidence="1 2">RM3277</strain>
    </source>
</reference>
<gene>
    <name evidence="1" type="ORF">CAMSH0001_0502</name>
</gene>
<evidence type="ECO:0000313" key="2">
    <source>
        <dbReference type="Proteomes" id="UP000003107"/>
    </source>
</evidence>
<dbReference type="AlphaFoldDB" id="C6RFJ6"/>
<dbReference type="STRING" id="553219.CAMSH0001_0502"/>
<evidence type="ECO:0000313" key="1">
    <source>
        <dbReference type="EMBL" id="EET80004.1"/>
    </source>
</evidence>
<proteinExistence type="predicted"/>
<dbReference type="OrthoDB" id="8592743at2"/>
<dbReference type="EMBL" id="ACVQ01000017">
    <property type="protein sequence ID" value="EET80004.1"/>
    <property type="molecule type" value="Genomic_DNA"/>
</dbReference>
<accession>C6RFJ6</accession>